<organism evidence="11 12">
    <name type="scientific">Oryctes borbonicus</name>
    <dbReference type="NCBI Taxonomy" id="1629725"/>
    <lineage>
        <taxon>Eukaryota</taxon>
        <taxon>Metazoa</taxon>
        <taxon>Ecdysozoa</taxon>
        <taxon>Arthropoda</taxon>
        <taxon>Hexapoda</taxon>
        <taxon>Insecta</taxon>
        <taxon>Pterygota</taxon>
        <taxon>Neoptera</taxon>
        <taxon>Endopterygota</taxon>
        <taxon>Coleoptera</taxon>
        <taxon>Polyphaga</taxon>
        <taxon>Scarabaeiformia</taxon>
        <taxon>Scarabaeidae</taxon>
        <taxon>Dynastinae</taxon>
        <taxon>Oryctes</taxon>
    </lineage>
</organism>
<dbReference type="Pfam" id="PF08449">
    <property type="entry name" value="UAA"/>
    <property type="match status" value="1"/>
</dbReference>
<sequence length="108" mass="12634">YAFLFSVTGYLGIQVVLTLVRTCGAFVAVTVTTCRKAVTMIISFMFFSKPFTFQYLWSGLLVIFGIYMNIYSKKHPLSLSDLEMKVEYCIRYIKLKFYTKRYHSQYLA</sequence>
<evidence type="ECO:0000313" key="12">
    <source>
        <dbReference type="Proteomes" id="UP000051574"/>
    </source>
</evidence>
<feature type="transmembrane region" description="Helical" evidence="10">
    <location>
        <begin position="12"/>
        <end position="34"/>
    </location>
</feature>
<comment type="similarity">
    <text evidence="2">Belongs to the nucleotide-sugar transporter family. SLC35B subfamily.</text>
</comment>
<comment type="subcellular location">
    <subcellularLocation>
        <location evidence="1">Golgi apparatus membrane</location>
        <topology evidence="1">Multi-pass membrane protein</topology>
    </subcellularLocation>
</comment>
<dbReference type="AlphaFoldDB" id="A0A0T6B3A4"/>
<dbReference type="SUPFAM" id="SSF103481">
    <property type="entry name" value="Multidrug resistance efflux transporter EmrE"/>
    <property type="match status" value="1"/>
</dbReference>
<keyword evidence="4 10" id="KW-0812">Transmembrane</keyword>
<dbReference type="Proteomes" id="UP000051574">
    <property type="component" value="Unassembled WGS sequence"/>
</dbReference>
<evidence type="ECO:0000256" key="7">
    <source>
        <dbReference type="ARBA" id="ARBA00039669"/>
    </source>
</evidence>
<evidence type="ECO:0000256" key="6">
    <source>
        <dbReference type="ARBA" id="ARBA00023136"/>
    </source>
</evidence>
<feature type="non-terminal residue" evidence="11">
    <location>
        <position position="1"/>
    </location>
</feature>
<comment type="caution">
    <text evidence="11">The sequence shown here is derived from an EMBL/GenBank/DDBJ whole genome shotgun (WGS) entry which is preliminary data.</text>
</comment>
<evidence type="ECO:0000256" key="5">
    <source>
        <dbReference type="ARBA" id="ARBA00022989"/>
    </source>
</evidence>
<dbReference type="InterPro" id="IPR013657">
    <property type="entry name" value="SCL35B1-4/HUT1"/>
</dbReference>
<keyword evidence="6 10" id="KW-0472">Membrane</keyword>
<accession>A0A0T6B3A4</accession>
<dbReference type="InterPro" id="IPR037185">
    <property type="entry name" value="EmrE-like"/>
</dbReference>
<protein>
    <recommendedName>
        <fullName evidence="7">Adenosine 3'-phospho 5'-phosphosulfate transporter 2</fullName>
    </recommendedName>
    <alternativeName>
        <fullName evidence="8">PAPS transporter 2</fullName>
    </alternativeName>
    <alternativeName>
        <fullName evidence="9">Solute carrier family 35 member B3 homolog</fullName>
    </alternativeName>
</protein>
<evidence type="ECO:0000256" key="9">
    <source>
        <dbReference type="ARBA" id="ARBA00042729"/>
    </source>
</evidence>
<dbReference type="EMBL" id="LJIG01016022">
    <property type="protein sequence ID" value="KRT81849.1"/>
    <property type="molecule type" value="Genomic_DNA"/>
</dbReference>
<evidence type="ECO:0000313" key="11">
    <source>
        <dbReference type="EMBL" id="KRT81849.1"/>
    </source>
</evidence>
<dbReference type="GO" id="GO:0046964">
    <property type="term" value="F:3'-phosphoadenosine 5'-phosphosulfate transmembrane transporter activity"/>
    <property type="evidence" value="ECO:0007669"/>
    <property type="project" value="TreeGrafter"/>
</dbReference>
<evidence type="ECO:0000256" key="2">
    <source>
        <dbReference type="ARBA" id="ARBA00010694"/>
    </source>
</evidence>
<evidence type="ECO:0000256" key="1">
    <source>
        <dbReference type="ARBA" id="ARBA00004653"/>
    </source>
</evidence>
<feature type="transmembrane region" description="Helical" evidence="10">
    <location>
        <begin position="55"/>
        <end position="72"/>
    </location>
</feature>
<reference evidence="11 12" key="1">
    <citation type="submission" date="2015-09" db="EMBL/GenBank/DDBJ databases">
        <title>Draft genome of the scarab beetle Oryctes borbonicus.</title>
        <authorList>
            <person name="Meyer J.M."/>
            <person name="Markov G.V."/>
            <person name="Baskaran P."/>
            <person name="Herrmann M."/>
            <person name="Sommer R.J."/>
            <person name="Roedelsperger C."/>
        </authorList>
    </citation>
    <scope>NUCLEOTIDE SEQUENCE [LARGE SCALE GENOMIC DNA]</scope>
    <source>
        <strain evidence="11">OB123</strain>
        <tissue evidence="11">Whole animal</tissue>
    </source>
</reference>
<dbReference type="GO" id="GO:0000139">
    <property type="term" value="C:Golgi membrane"/>
    <property type="evidence" value="ECO:0007669"/>
    <property type="project" value="UniProtKB-SubCell"/>
</dbReference>
<evidence type="ECO:0000256" key="4">
    <source>
        <dbReference type="ARBA" id="ARBA00022692"/>
    </source>
</evidence>
<dbReference type="PANTHER" id="PTHR10778:SF8">
    <property type="entry name" value="ADENOSINE 3'-PHOSPHO 5'-PHOSPHOSULFATE TRANSPORTER 2"/>
    <property type="match status" value="1"/>
</dbReference>
<dbReference type="OrthoDB" id="438495at2759"/>
<dbReference type="GO" id="GO:0005789">
    <property type="term" value="C:endoplasmic reticulum membrane"/>
    <property type="evidence" value="ECO:0007669"/>
    <property type="project" value="TreeGrafter"/>
</dbReference>
<keyword evidence="5 10" id="KW-1133">Transmembrane helix</keyword>
<dbReference type="PANTHER" id="PTHR10778">
    <property type="entry name" value="SOLUTE CARRIER FAMILY 35 MEMBER B"/>
    <property type="match status" value="1"/>
</dbReference>
<evidence type="ECO:0000256" key="10">
    <source>
        <dbReference type="SAM" id="Phobius"/>
    </source>
</evidence>
<proteinExistence type="inferred from homology"/>
<name>A0A0T6B3A4_9SCAR</name>
<keyword evidence="3" id="KW-0813">Transport</keyword>
<evidence type="ECO:0000256" key="3">
    <source>
        <dbReference type="ARBA" id="ARBA00022448"/>
    </source>
</evidence>
<gene>
    <name evidence="11" type="ORF">AMK59_5616</name>
</gene>
<evidence type="ECO:0000256" key="8">
    <source>
        <dbReference type="ARBA" id="ARBA00041866"/>
    </source>
</evidence>
<feature type="non-terminal residue" evidence="11">
    <location>
        <position position="108"/>
    </location>
</feature>
<keyword evidence="12" id="KW-1185">Reference proteome</keyword>